<protein>
    <submittedName>
        <fullName evidence="1">Uncharacterized protein</fullName>
    </submittedName>
</protein>
<reference evidence="1" key="1">
    <citation type="submission" date="2020-08" db="EMBL/GenBank/DDBJ databases">
        <authorList>
            <person name="Sharma R."/>
            <person name="Nain S."/>
        </authorList>
    </citation>
    <scope>NUCLEOTIDE SEQUENCE</scope>
</reference>
<proteinExistence type="predicted"/>
<accession>A0A8K2AUQ3</accession>
<dbReference type="EMBL" id="MT946371">
    <property type="protein sequence ID" value="UHA56944.1"/>
    <property type="molecule type" value="Genomic_DNA"/>
</dbReference>
<dbReference type="AlphaFoldDB" id="A0A8K2AUQ3"/>
<organism evidence="1">
    <name type="scientific">uncultured organism</name>
    <dbReference type="NCBI Taxonomy" id="155900"/>
    <lineage>
        <taxon>unclassified sequences</taxon>
        <taxon>environmental samples</taxon>
    </lineage>
</organism>
<name>A0A8K2AUQ3_9ZZZZ</name>
<sequence length="131" mass="14542">MPHGQSSKAGNTALTGVIKWGHAKRRLQFGIIGLNDAHAIGERVNFVDQFTHLRRSIAIVQRRHDLDRLLEPLKVSFELFLDVCVKHVVLLSISSSPSLHGQEAKACLISDKARPNRCLAMQLQFLKVPGA</sequence>
<evidence type="ECO:0000313" key="1">
    <source>
        <dbReference type="EMBL" id="UHA56944.1"/>
    </source>
</evidence>